<dbReference type="Proteomes" id="UP000535890">
    <property type="component" value="Unassembled WGS sequence"/>
</dbReference>
<dbReference type="InterPro" id="IPR029055">
    <property type="entry name" value="Ntn_hydrolases_N"/>
</dbReference>
<evidence type="ECO:0000256" key="2">
    <source>
        <dbReference type="ARBA" id="ARBA00001927"/>
    </source>
</evidence>
<keyword evidence="21" id="KW-1185">Reference proteome</keyword>
<evidence type="ECO:0000256" key="6">
    <source>
        <dbReference type="ARBA" id="ARBA00022630"/>
    </source>
</evidence>
<dbReference type="Pfam" id="PF04898">
    <property type="entry name" value="Glu_syn_central"/>
    <property type="match status" value="1"/>
</dbReference>
<dbReference type="GO" id="GO:0004355">
    <property type="term" value="F:glutamate synthase (NADPH) activity"/>
    <property type="evidence" value="ECO:0007669"/>
    <property type="project" value="UniProtKB-EC"/>
</dbReference>
<dbReference type="Gene3D" id="2.160.20.60">
    <property type="entry name" value="Glutamate synthase, alpha subunit, C-terminal domain"/>
    <property type="match status" value="1"/>
</dbReference>
<dbReference type="InterPro" id="IPR013785">
    <property type="entry name" value="Aldolase_TIM"/>
</dbReference>
<dbReference type="InterPro" id="IPR002489">
    <property type="entry name" value="Glu_synth_asu_C"/>
</dbReference>
<dbReference type="FunFam" id="3.20.20.70:FF:000031">
    <property type="entry name" value="Glutamate synthase 1 [NADH]"/>
    <property type="match status" value="1"/>
</dbReference>
<keyword evidence="7" id="KW-0288">FMN</keyword>
<evidence type="ECO:0000259" key="18">
    <source>
        <dbReference type="PROSITE" id="PS50020"/>
    </source>
</evidence>
<dbReference type="SUPFAM" id="SSF56235">
    <property type="entry name" value="N-terminal nucleophile aminohydrolases (Ntn hydrolases)"/>
    <property type="match status" value="1"/>
</dbReference>
<evidence type="ECO:0000259" key="19">
    <source>
        <dbReference type="PROSITE" id="PS51278"/>
    </source>
</evidence>
<evidence type="ECO:0000256" key="12">
    <source>
        <dbReference type="ARBA" id="ARBA00023004"/>
    </source>
</evidence>
<dbReference type="InterPro" id="IPR036485">
    <property type="entry name" value="Glu_synth_asu_C_sf"/>
</dbReference>
<dbReference type="EC" id="1.4.1.13" evidence="20"/>
<dbReference type="PANTHER" id="PTHR11938">
    <property type="entry name" value="FAD NADPH DEHYDROGENASE/OXIDOREDUCTASE"/>
    <property type="match status" value="1"/>
</dbReference>
<evidence type="ECO:0000256" key="11">
    <source>
        <dbReference type="ARBA" id="ARBA00023002"/>
    </source>
</evidence>
<dbReference type="Gene3D" id="3.20.20.70">
    <property type="entry name" value="Aldolase class I"/>
    <property type="match status" value="2"/>
</dbReference>
<dbReference type="GO" id="GO:0016040">
    <property type="term" value="F:glutamate synthase (NADH) activity"/>
    <property type="evidence" value="ECO:0007669"/>
    <property type="project" value="UniProtKB-EC"/>
</dbReference>
<evidence type="ECO:0000256" key="17">
    <source>
        <dbReference type="SAM" id="MobiDB-lite"/>
    </source>
</evidence>
<dbReference type="PANTHER" id="PTHR11938:SF133">
    <property type="entry name" value="GLUTAMATE SYNTHASE (NADH)"/>
    <property type="match status" value="1"/>
</dbReference>
<dbReference type="InterPro" id="IPR050711">
    <property type="entry name" value="ET-N_metabolism_enzyme"/>
</dbReference>
<dbReference type="CDD" id="cd02808">
    <property type="entry name" value="GltS_FMN"/>
    <property type="match status" value="1"/>
</dbReference>
<feature type="domain" description="WW" evidence="18">
    <location>
        <begin position="357"/>
        <end position="392"/>
    </location>
</feature>
<keyword evidence="13" id="KW-0411">Iron-sulfur</keyword>
<sequence>MTITSGAAAEGAAASTTPATPAAGATTTAPRQGLYDPAHEHDACGVSFVADIAGRRDHGIVAKGLTALINLEHRGARGAEHATGDGAGILIQLPDGLYRPVLAEQGVTLPPVGRYAAGVAFLPADPDRAAEAVAIVERLAAEEGVEVLAWRDLPVDPDGAGIGPTAREVMPTFRQLFIGLPQDVETVVDTPNAGDDEAGIELTMERRAFALRKRTEHETAATGCETYFPSLSSRTVVYKGMLAEEQLGPFYADLTDQRTTSSIALVHSRFSTNTFPAWGLAHPYRYLAHNGEINTLRGNRNWMRARESMLSTGAFSKYDMDRLFPIVTPGASDSASFDEVLELLHLGGRSLPHAVLMMIPEAWENHTEMDPARRAFYRYHSTLMEAWDGPALAAFTDGSVIGAVLDRNGLRPARYWVTEDGLVVLGSEVGVLDIEPSAVVRKGRLEPGRMFLVDTVGRRIVDDDEIKGELAAEHPYGEWLHAGMIELADLPARHRVPFDHDVLVRRQQTFGYTGEELTLLLRPMATGGAEATGSMGNDAPLAAFSSRSRSLFDYFTQLFAQVTNPPLDAYREELVTSLQVQLGSETNLLEVSPASCRRVVLPLPVIDDDELAQLVGINDDGNLPGFAPHVVSGLYEASGGGDALRGRLAEIRAEVSSAIAEGARVIILSDRNSDGRFAPIPSLLLTGAVHQHLVREKTRTRVDLVVEAGDVRETHHVSLLLGYGASAVNPYLALDSVADLIDRGVITGVGVPTATRNVVEALAKGVRKIMSKMGVSTVASYIGAQIFEAIGLGDEVVEDCFAGTTSRLGGIGYDVLAEEVALRHRVAWPADGVHAAHRELVVGGEYQWRREGELHVFNPHTVFKLQHSTRTQNYDTFKEYTRAVDEQSSALLTLRGLFGFKDGERTPVPIEEVEPVSAIVKRFNTGAISYGSISQEMHEVLAIAMNRLGGRSNTGEGGEDPSRFTRDPSGDSRRSAVKQVASGRFGVTSEYLVNADDIQIKIAQGAKPGEGGQLPGHKVYPWIAKTRFSTAGVGLISPPPHHDIYSIEDIAQLIHDLKNANDRARIHVKLVSQVGVGTVAAGVSKAKADVVLISGHDGGTGASPLSSIKHAGGPWELGLAETQQTLLLNGLRDRIVVQTDGQLKTGRDVMIAALLGAEEYGFATAPLVVSGCIMMRVCHLDTCPVGVATQNPKLRAKFDGKADYVVAFMEFIAQEVREHLAALGFRSLEEAIGHTEVLDTRAAESHWKAEGLDLAPILHRPELRGSFAEQTLYCSKSQDHGLDKALDHTLIQLAEGALADGSPVRLELPVRNVNRTVGTMLGTEVTRRFGGAGLPADTIDVTFTGSGGQSFGAFLPRGVTLRLVGDTNDFCGKGLSGGRISVRPHPDSRLVAEDNIVAGNVIAYGATEGEIFLRGKVGERFCVRNSGAHAVVEGVGDHGCEYMTGGRAVILGPIGRNFAAGMSGGVAYVLDLPEQRVNHQMVELEVPTASDLEELKVLVEKHYAATDSAVAHGLLTDWEAATMRFTKVMPVDFKRVLEATADAERDGRDVNDAIMEAARG</sequence>
<keyword evidence="15" id="KW-0003">3Fe-4S</keyword>
<feature type="region of interest" description="Disordered" evidence="17">
    <location>
        <begin position="951"/>
        <end position="974"/>
    </location>
</feature>
<dbReference type="EMBL" id="JACCBN010000001">
    <property type="protein sequence ID" value="NYD36100.1"/>
    <property type="molecule type" value="Genomic_DNA"/>
</dbReference>
<feature type="compositionally biased region" description="Basic and acidic residues" evidence="17">
    <location>
        <begin position="960"/>
        <end position="974"/>
    </location>
</feature>
<keyword evidence="6" id="KW-0285">Flavoprotein</keyword>
<evidence type="ECO:0000256" key="1">
    <source>
        <dbReference type="ARBA" id="ARBA00001917"/>
    </source>
</evidence>
<comment type="cofactor">
    <cofactor evidence="2">
        <name>[3Fe-4S] cluster</name>
        <dbReference type="ChEBI" id="CHEBI:21137"/>
    </cofactor>
</comment>
<dbReference type="GO" id="GO:0006537">
    <property type="term" value="P:glutamate biosynthetic process"/>
    <property type="evidence" value="ECO:0007669"/>
    <property type="project" value="UniProtKB-KW"/>
</dbReference>
<dbReference type="CDD" id="cd00713">
    <property type="entry name" value="GltS"/>
    <property type="match status" value="1"/>
</dbReference>
<proteinExistence type="inferred from homology"/>
<evidence type="ECO:0000313" key="20">
    <source>
        <dbReference type="EMBL" id="NYD36100.1"/>
    </source>
</evidence>
<evidence type="ECO:0000256" key="13">
    <source>
        <dbReference type="ARBA" id="ARBA00023014"/>
    </source>
</evidence>
<evidence type="ECO:0000256" key="8">
    <source>
        <dbReference type="ARBA" id="ARBA00022723"/>
    </source>
</evidence>
<evidence type="ECO:0000256" key="15">
    <source>
        <dbReference type="ARBA" id="ARBA00023291"/>
    </source>
</evidence>
<reference evidence="20 21" key="1">
    <citation type="submission" date="2020-07" db="EMBL/GenBank/DDBJ databases">
        <title>Sequencing the genomes of 1000 actinobacteria strains.</title>
        <authorList>
            <person name="Klenk H.-P."/>
        </authorList>
    </citation>
    <scope>NUCLEOTIDE SEQUENCE [LARGE SCALE GENOMIC DNA]</scope>
    <source>
        <strain evidence="20 21">DSM 45772</strain>
    </source>
</reference>
<feature type="region of interest" description="Disordered" evidence="17">
    <location>
        <begin position="1"/>
        <end position="36"/>
    </location>
</feature>
<dbReference type="Pfam" id="PF01493">
    <property type="entry name" value="GXGXG"/>
    <property type="match status" value="1"/>
</dbReference>
<keyword evidence="9" id="KW-0274">FAD</keyword>
<dbReference type="GO" id="GO:0019676">
    <property type="term" value="P:ammonia assimilation cycle"/>
    <property type="evidence" value="ECO:0007669"/>
    <property type="project" value="TreeGrafter"/>
</dbReference>
<dbReference type="GO" id="GO:0051538">
    <property type="term" value="F:3 iron, 4 sulfur cluster binding"/>
    <property type="evidence" value="ECO:0007669"/>
    <property type="project" value="UniProtKB-KW"/>
</dbReference>
<dbReference type="PROSITE" id="PS51278">
    <property type="entry name" value="GATASE_TYPE_2"/>
    <property type="match status" value="1"/>
</dbReference>
<dbReference type="GO" id="GO:0046872">
    <property type="term" value="F:metal ion binding"/>
    <property type="evidence" value="ECO:0007669"/>
    <property type="project" value="UniProtKB-KW"/>
</dbReference>
<dbReference type="NCBIfam" id="NF008730">
    <property type="entry name" value="PRK11750.1"/>
    <property type="match status" value="1"/>
</dbReference>
<accession>A0A7Y9J5G7</accession>
<evidence type="ECO:0000256" key="3">
    <source>
        <dbReference type="ARBA" id="ARBA00001974"/>
    </source>
</evidence>
<evidence type="ECO:0000256" key="16">
    <source>
        <dbReference type="ARBA" id="ARBA00029440"/>
    </source>
</evidence>
<dbReference type="Gene3D" id="3.60.20.10">
    <property type="entry name" value="Glutamine Phosphoribosylpyrophosphate, subunit 1, domain 1"/>
    <property type="match status" value="1"/>
</dbReference>
<keyword evidence="11 20" id="KW-0560">Oxidoreductase</keyword>
<protein>
    <submittedName>
        <fullName evidence="20">Glutamate synthase (NADPH/NADH) large chain</fullName>
        <ecNumber evidence="20">1.4.1.13</ecNumber>
        <ecNumber evidence="20">1.4.1.14</ecNumber>
    </submittedName>
</protein>
<dbReference type="Pfam" id="PF01645">
    <property type="entry name" value="Glu_synthase"/>
    <property type="match status" value="1"/>
</dbReference>
<dbReference type="InterPro" id="IPR017932">
    <property type="entry name" value="GATase_2_dom"/>
</dbReference>
<evidence type="ECO:0000313" key="21">
    <source>
        <dbReference type="Proteomes" id="UP000535890"/>
    </source>
</evidence>
<dbReference type="EC" id="1.4.1.14" evidence="20"/>
<keyword evidence="10" id="KW-0315">Glutamine amidotransferase</keyword>
<name>A0A7Y9J5G7_9PSEU</name>
<dbReference type="InterPro" id="IPR002932">
    <property type="entry name" value="Glu_synthdom"/>
</dbReference>
<dbReference type="FunFam" id="3.20.20.70:FF:000053">
    <property type="entry name" value="Glutamate synthase large subunit"/>
    <property type="match status" value="1"/>
</dbReference>
<evidence type="ECO:0000256" key="14">
    <source>
        <dbReference type="ARBA" id="ARBA00023164"/>
    </source>
</evidence>
<keyword evidence="8" id="KW-0479">Metal-binding</keyword>
<gene>
    <name evidence="20" type="ORF">BJ983_002202</name>
</gene>
<keyword evidence="12" id="KW-0408">Iron</keyword>
<feature type="compositionally biased region" description="Low complexity" evidence="17">
    <location>
        <begin position="1"/>
        <end position="30"/>
    </location>
</feature>
<evidence type="ECO:0000256" key="7">
    <source>
        <dbReference type="ARBA" id="ARBA00022643"/>
    </source>
</evidence>
<dbReference type="PROSITE" id="PS50020">
    <property type="entry name" value="WW_DOMAIN_2"/>
    <property type="match status" value="1"/>
</dbReference>
<feature type="domain" description="Glutamine amidotransferase type-2" evidence="19">
    <location>
        <begin position="44"/>
        <end position="456"/>
    </location>
</feature>
<comment type="pathway">
    <text evidence="16">Amino-acid biosynthesis.</text>
</comment>
<dbReference type="CDD" id="cd00982">
    <property type="entry name" value="gltB_C"/>
    <property type="match status" value="1"/>
</dbReference>
<comment type="cofactor">
    <cofactor evidence="3">
        <name>FAD</name>
        <dbReference type="ChEBI" id="CHEBI:57692"/>
    </cofactor>
</comment>
<keyword evidence="14" id="KW-0314">Glutamate biosynthesis</keyword>
<evidence type="ECO:0000256" key="4">
    <source>
        <dbReference type="ARBA" id="ARBA00009716"/>
    </source>
</evidence>
<dbReference type="Pfam" id="PF00310">
    <property type="entry name" value="GATase_2"/>
    <property type="match status" value="1"/>
</dbReference>
<evidence type="ECO:0000256" key="5">
    <source>
        <dbReference type="ARBA" id="ARBA00022605"/>
    </source>
</evidence>
<organism evidence="20 21">
    <name type="scientific">Actinomycetospora corticicola</name>
    <dbReference type="NCBI Taxonomy" id="663602"/>
    <lineage>
        <taxon>Bacteria</taxon>
        <taxon>Bacillati</taxon>
        <taxon>Actinomycetota</taxon>
        <taxon>Actinomycetes</taxon>
        <taxon>Pseudonocardiales</taxon>
        <taxon>Pseudonocardiaceae</taxon>
        <taxon>Actinomycetospora</taxon>
    </lineage>
</organism>
<dbReference type="SUPFAM" id="SSF69336">
    <property type="entry name" value="Alpha subunit of glutamate synthase, C-terminal domain"/>
    <property type="match status" value="1"/>
</dbReference>
<dbReference type="SUPFAM" id="SSF51395">
    <property type="entry name" value="FMN-linked oxidoreductases"/>
    <property type="match status" value="1"/>
</dbReference>
<dbReference type="InterPro" id="IPR006982">
    <property type="entry name" value="Glu_synth_centr_N"/>
</dbReference>
<comment type="similarity">
    <text evidence="4">Belongs to the glutamate synthase family.</text>
</comment>
<evidence type="ECO:0000256" key="10">
    <source>
        <dbReference type="ARBA" id="ARBA00022962"/>
    </source>
</evidence>
<comment type="caution">
    <text evidence="20">The sequence shown here is derived from an EMBL/GenBank/DDBJ whole genome shotgun (WGS) entry which is preliminary data.</text>
</comment>
<dbReference type="FunFam" id="2.160.20.60:FF:000001">
    <property type="entry name" value="Glutamate synthase, large subunit"/>
    <property type="match status" value="1"/>
</dbReference>
<dbReference type="InterPro" id="IPR001202">
    <property type="entry name" value="WW_dom"/>
</dbReference>
<dbReference type="RefSeq" id="WP_179793832.1">
    <property type="nucleotide sequence ID" value="NZ_BAABHP010000007.1"/>
</dbReference>
<dbReference type="FunFam" id="3.60.20.10:FF:000001">
    <property type="entry name" value="Glutamate synthase, large subunit"/>
    <property type="match status" value="1"/>
</dbReference>
<keyword evidence="5" id="KW-0028">Amino-acid biosynthesis</keyword>
<comment type="cofactor">
    <cofactor evidence="1">
        <name>FMN</name>
        <dbReference type="ChEBI" id="CHEBI:58210"/>
    </cofactor>
</comment>
<evidence type="ECO:0000256" key="9">
    <source>
        <dbReference type="ARBA" id="ARBA00022827"/>
    </source>
</evidence>